<dbReference type="EMBL" id="LOMO01000288">
    <property type="protein sequence ID" value="KXY25697.1"/>
    <property type="molecule type" value="Genomic_DNA"/>
</dbReference>
<reference evidence="33 34" key="12">
    <citation type="submission" date="2019-10" db="EMBL/GenBank/DDBJ databases">
        <title>Bacillus from the desert of Cuatro Cinegas, Coahuila.</title>
        <authorList>
            <person name="Olmedo-Alvarez G."/>
            <person name="Saldana S."/>
            <person name="Barcelo D."/>
        </authorList>
    </citation>
    <scope>NUCLEOTIDE SEQUENCE [LARGE SCALE GENOMIC DNA]</scope>
    <source>
        <strain evidence="2 34">CH101a_3T</strain>
        <strain evidence="1 33">CH417_13T</strain>
    </source>
</reference>
<gene>
    <name evidence="1" type="primary">ytfJ</name>
    <name evidence="4" type="ORF">AT268_23695</name>
    <name evidence="7" type="ORF">BKK64_03480</name>
    <name evidence="8" type="ORF">BW892_20200</name>
    <name evidence="15" type="ORF">C1N66_15400</name>
    <name evidence="10" type="ORF">CN475_07915</name>
    <name evidence="13" type="ORF">COC69_02300</name>
    <name evidence="11" type="ORF">COI98_05785</name>
    <name evidence="12" type="ORF">COK05_03150</name>
    <name evidence="9" type="ORF">CON36_22785</name>
    <name evidence="14" type="ORF">D0437_22610</name>
    <name evidence="16" type="ORF">DR116_0020805</name>
    <name evidence="2" type="ORF">F8158_09130</name>
    <name evidence="1" type="ORF">F8172_04795</name>
    <name evidence="17" type="ORF">FC695_00990</name>
    <name evidence="18" type="ORF">FHG65_17675</name>
    <name evidence="5" type="ORF">H7U08_09850</name>
    <name evidence="6" type="ORF">QYM23_25340</name>
    <name evidence="3" type="ORF">TQ94_25130</name>
</gene>
<evidence type="ECO:0000313" key="5">
    <source>
        <dbReference type="EMBL" id="MBY0036882.1"/>
    </source>
</evidence>
<evidence type="ECO:0000313" key="19">
    <source>
        <dbReference type="Proteomes" id="UP000036243"/>
    </source>
</evidence>
<dbReference type="EMBL" id="VDDR01000008">
    <property type="protein sequence ID" value="TNB97760.1"/>
    <property type="molecule type" value="Genomic_DNA"/>
</dbReference>
<reference evidence="17 29" key="9">
    <citation type="journal article" date="2019" name="Environ. Microbiol.">
        <title>An active ?-lactamase is a part of an orchestrated cell wall stress resistance network of Bacillus subtilis and related rhizosphere species.</title>
        <authorList>
            <person name="Bucher T."/>
            <person name="Keren-Paz A."/>
            <person name="Hausser J."/>
            <person name="Olender T."/>
            <person name="Cytryn E."/>
            <person name="Kolodkin-Gal I."/>
        </authorList>
    </citation>
    <scope>NUCLEOTIDE SEQUENCE [LARGE SCALE GENOMIC DNA]</scope>
    <source>
        <strain evidence="17 29">I32</strain>
    </source>
</reference>
<dbReference type="EMBL" id="MUAL01000048">
    <property type="protein sequence ID" value="OOR22125.1"/>
    <property type="molecule type" value="Genomic_DNA"/>
</dbReference>
<evidence type="ECO:0000313" key="25">
    <source>
        <dbReference type="Proteomes" id="UP000224203"/>
    </source>
</evidence>
<evidence type="ECO:0000313" key="26">
    <source>
        <dbReference type="Proteomes" id="UP000224386"/>
    </source>
</evidence>
<evidence type="ECO:0000313" key="14">
    <source>
        <dbReference type="EMBL" id="QDZ75720.1"/>
    </source>
</evidence>
<evidence type="ECO:0000313" key="27">
    <source>
        <dbReference type="Proteomes" id="UP000224413"/>
    </source>
</evidence>
<reference evidence="10 23" key="5">
    <citation type="submission" date="2017-09" db="EMBL/GenBank/DDBJ databases">
        <title>Large-scale bioinformatics analysis of Bacillus genomes uncovers conserved roles of natural products in bacterial physiology.</title>
        <authorList>
            <consortium name="Agbiome Team Llc"/>
            <person name="Bleich R.M."/>
            <person name="Kirk G.J."/>
            <person name="Santa Maria K.C."/>
            <person name="Allen S.E."/>
            <person name="Farag S."/>
            <person name="Shank E.A."/>
            <person name="Bowers A."/>
        </authorList>
    </citation>
    <scope>NUCLEOTIDE SEQUENCE [LARGE SCALE GENOMIC DNA]</scope>
    <source>
        <strain evidence="10 23">AFS006334</strain>
    </source>
</reference>
<dbReference type="Proteomes" id="UP000224386">
    <property type="component" value="Unassembled WGS sequence"/>
</dbReference>
<dbReference type="Proteomes" id="UP000184161">
    <property type="component" value="Unassembled WGS sequence"/>
</dbReference>
<protein>
    <submittedName>
        <fullName evidence="5">GerW family sporulation protein</fullName>
    </submittedName>
    <submittedName>
        <fullName evidence="3">Spore protein</fullName>
    </submittedName>
    <submittedName>
        <fullName evidence="4">Sporulation protein YtfJ</fullName>
    </submittedName>
</protein>
<evidence type="ECO:0000313" key="15">
    <source>
        <dbReference type="EMBL" id="QHV44426.1"/>
    </source>
</evidence>
<evidence type="ECO:0000313" key="22">
    <source>
        <dbReference type="Proteomes" id="UP000191124"/>
    </source>
</evidence>
<dbReference type="Proteomes" id="UP000224413">
    <property type="component" value="Unassembled WGS sequence"/>
</dbReference>
<dbReference type="EMBL" id="CP028009">
    <property type="protein sequence ID" value="QHV44426.1"/>
    <property type="molecule type" value="Genomic_DNA"/>
</dbReference>
<dbReference type="EMBL" id="CP031778">
    <property type="protein sequence ID" value="QDZ75720.1"/>
    <property type="molecule type" value="Genomic_DNA"/>
</dbReference>
<dbReference type="Proteomes" id="UP001175137">
    <property type="component" value="Unassembled WGS sequence"/>
</dbReference>
<dbReference type="KEGG" id="bcef:BcrFT9_03679"/>
<evidence type="ECO:0000313" key="4">
    <source>
        <dbReference type="EMBL" id="KXY25697.1"/>
    </source>
</evidence>
<dbReference type="Proteomes" id="UP000224203">
    <property type="component" value="Unassembled WGS sequence"/>
</dbReference>
<evidence type="ECO:0000313" key="2">
    <source>
        <dbReference type="EMBL" id="KAB2499889.1"/>
    </source>
</evidence>
<dbReference type="Proteomes" id="UP000321735">
    <property type="component" value="Chromosome"/>
</dbReference>
<dbReference type="Proteomes" id="UP000309400">
    <property type="component" value="Unassembled WGS sequence"/>
</dbReference>
<organism evidence="4 20">
    <name type="scientific">Bacillus cereus</name>
    <dbReference type="NCBI Taxonomy" id="1396"/>
    <lineage>
        <taxon>Bacteria</taxon>
        <taxon>Bacillati</taxon>
        <taxon>Bacillota</taxon>
        <taxon>Bacilli</taxon>
        <taxon>Bacillales</taxon>
        <taxon>Bacillaceae</taxon>
        <taxon>Bacillus</taxon>
        <taxon>Bacillus cereus group</taxon>
    </lineage>
</organism>
<dbReference type="EMBL" id="WBPB01000018">
    <property type="protein sequence ID" value="KAB2499889.1"/>
    <property type="molecule type" value="Genomic_DNA"/>
</dbReference>
<dbReference type="InterPro" id="IPR014229">
    <property type="entry name" value="Spore_YtfJ"/>
</dbReference>
<evidence type="ECO:0000313" key="9">
    <source>
        <dbReference type="EMBL" id="PDZ96319.1"/>
    </source>
</evidence>
<evidence type="ECO:0000313" key="21">
    <source>
        <dbReference type="Proteomes" id="UP000184161"/>
    </source>
</evidence>
<evidence type="ECO:0000313" key="30">
    <source>
        <dbReference type="Proteomes" id="UP000309400"/>
    </source>
</evidence>
<reference evidence="6" key="14">
    <citation type="submission" date="2023-07" db="EMBL/GenBank/DDBJ databases">
        <title>Complete genome sequence of Bacillus cereus SRCM126073 isolated from soil.</title>
        <authorList>
            <person name="Yang H.-G."/>
            <person name="Ryu M.-S."/>
            <person name="Ha G.-S."/>
            <person name="Yang H.-J."/>
            <person name="Jeong D.-Y."/>
        </authorList>
    </citation>
    <scope>NUCLEOTIDE SEQUENCE</scope>
    <source>
        <strain evidence="6">SRCM126073</strain>
    </source>
</reference>
<dbReference type="EMBL" id="NVAP01000005">
    <property type="protein sequence ID" value="PFQ52208.1"/>
    <property type="molecule type" value="Genomic_DNA"/>
</dbReference>
<dbReference type="PANTHER" id="PTHR39162">
    <property type="entry name" value="GLL3345 PROTEIN"/>
    <property type="match status" value="1"/>
</dbReference>
<evidence type="ECO:0000313" key="31">
    <source>
        <dbReference type="Proteomes" id="UP000321735"/>
    </source>
</evidence>
<dbReference type="EMBL" id="JYFW01000039">
    <property type="protein sequence ID" value="KMP14525.1"/>
    <property type="molecule type" value="Genomic_DNA"/>
</dbReference>
<dbReference type="EMBL" id="NULI01000019">
    <property type="protein sequence ID" value="PGS83316.1"/>
    <property type="molecule type" value="Genomic_DNA"/>
</dbReference>
<dbReference type="Proteomes" id="UP000308444">
    <property type="component" value="Unassembled WGS sequence"/>
</dbReference>
<reference evidence="8 22" key="4">
    <citation type="submission" date="2017-01" db="EMBL/GenBank/DDBJ databases">
        <title>Bacillus cereus isolates.</title>
        <authorList>
            <person name="Beno S.M."/>
        </authorList>
    </citation>
    <scope>NUCLEOTIDE SEQUENCE [LARGE SCALE GENOMIC DNA]</scope>
    <source>
        <strain evidence="8 22">FSL M7-1219</strain>
    </source>
</reference>
<reference evidence="4 20" key="2">
    <citation type="submission" date="2015-12" db="EMBL/GenBank/DDBJ databases">
        <title>Bacillus cereus Group isolate.</title>
        <authorList>
            <person name="Kovac J."/>
        </authorList>
    </citation>
    <scope>NUCLEOTIDE SEQUENCE [LARGE SCALE GENOMIC DNA]</scope>
    <source>
        <strain evidence="4 20">FSL K6-0073</strain>
    </source>
</reference>
<evidence type="ECO:0000313" key="32">
    <source>
        <dbReference type="Proteomes" id="UP000464780"/>
    </source>
</evidence>
<dbReference type="Proteomes" id="UP000191124">
    <property type="component" value="Unassembled WGS sequence"/>
</dbReference>
<reference evidence="18 30" key="11">
    <citation type="submission" date="2019-06" db="EMBL/GenBank/DDBJ databases">
        <title>Biocontrol Bacillus strains from Vietnam.</title>
        <authorList>
            <person name="Borriss R."/>
            <person name="Lasch P."/>
            <person name="Thanh Tam L.T."/>
        </authorList>
    </citation>
    <scope>NUCLEOTIDE SEQUENCE [LARGE SCALE GENOMIC DNA]</scope>
    <source>
        <strain evidence="18 30">A8</strain>
    </source>
</reference>
<dbReference type="EMBL" id="JAUIQW010000001">
    <property type="protein sequence ID" value="MDN4876147.1"/>
    <property type="molecule type" value="Genomic_DNA"/>
</dbReference>
<reference evidence="24 25" key="6">
    <citation type="submission" date="2017-09" db="EMBL/GenBank/DDBJ databases">
        <title>Large-scale bioinformatics analysis of Bacillus genomes uncovers conserved roles of natural products in bacterial physiology.</title>
        <authorList>
            <consortium name="Agbiome Team Llc"/>
            <person name="Bleich R.M."/>
            <person name="Grubbs K.J."/>
            <person name="Santa Maria K.C."/>
            <person name="Allen S.E."/>
            <person name="Farag S."/>
            <person name="Shank E.A."/>
            <person name="Bowers A."/>
        </authorList>
    </citation>
    <scope>NUCLEOTIDE SEQUENCE [LARGE SCALE GENOMIC DNA]</scope>
    <source>
        <strain evidence="13 25">AFS041711</strain>
        <strain evidence="12 26">AFS070861</strain>
        <strain evidence="11 27">AFS083741</strain>
        <strain evidence="9 24">AFS092789</strain>
    </source>
</reference>
<dbReference type="Pfam" id="PF09579">
    <property type="entry name" value="Spore_YtfJ"/>
    <property type="match status" value="1"/>
</dbReference>
<dbReference type="EMBL" id="QNGD03000010">
    <property type="protein sequence ID" value="RWQ72330.1"/>
    <property type="molecule type" value="Genomic_DNA"/>
</dbReference>
<dbReference type="PIRSF" id="PIRSF021377">
    <property type="entry name" value="YtfJ"/>
    <property type="match status" value="1"/>
</dbReference>
<evidence type="ECO:0000313" key="7">
    <source>
        <dbReference type="EMBL" id="OJS97246.1"/>
    </source>
</evidence>
<reference evidence="3 19" key="1">
    <citation type="submission" date="2015-02" db="EMBL/GenBank/DDBJ databases">
        <title>Evolution of B. cereus sensu lato: Distribution, horizontal transfer and duplication of chromosomal virulence genes.</title>
        <authorList>
            <person name="Boehm M.-E."/>
            <person name="Huptas C."/>
            <person name="Krey V.M."/>
            <person name="Scherer S."/>
        </authorList>
    </citation>
    <scope>NUCLEOTIDE SEQUENCE [LARGE SCALE GENOMIC DNA]</scope>
    <source>
        <strain evidence="3 19">#17</strain>
    </source>
</reference>
<dbReference type="EMBL" id="MLYK01000008">
    <property type="protein sequence ID" value="OJS97246.1"/>
    <property type="molecule type" value="Genomic_DNA"/>
</dbReference>
<dbReference type="Proteomes" id="UP000477920">
    <property type="component" value="Unassembled WGS sequence"/>
</dbReference>
<evidence type="ECO:0000313" key="20">
    <source>
        <dbReference type="Proteomes" id="UP000075476"/>
    </source>
</evidence>
<dbReference type="Proteomes" id="UP000036243">
    <property type="component" value="Unassembled WGS sequence"/>
</dbReference>
<dbReference type="Proteomes" id="UP000464780">
    <property type="component" value="Chromosome"/>
</dbReference>
<evidence type="ECO:0000313" key="33">
    <source>
        <dbReference type="Proteomes" id="UP000475765"/>
    </source>
</evidence>
<dbReference type="GeneID" id="93006466"/>
<dbReference type="EMBL" id="NTXW01000013">
    <property type="protein sequence ID" value="PEQ90062.1"/>
    <property type="molecule type" value="Genomic_DNA"/>
</dbReference>
<evidence type="ECO:0000313" key="23">
    <source>
        <dbReference type="Proteomes" id="UP000219869"/>
    </source>
</evidence>
<dbReference type="PANTHER" id="PTHR39162:SF1">
    <property type="entry name" value="SPORULATION PROTEIN YTFJ"/>
    <property type="match status" value="1"/>
</dbReference>
<dbReference type="EMBL" id="JACLPZ010000005">
    <property type="protein sequence ID" value="MBY0036882.1"/>
    <property type="molecule type" value="Genomic_DNA"/>
</dbReference>
<evidence type="ECO:0000313" key="16">
    <source>
        <dbReference type="EMBL" id="RWQ72330.1"/>
    </source>
</evidence>
<reference evidence="7 21" key="3">
    <citation type="submission" date="2016-10" db="EMBL/GenBank/DDBJ databases">
        <title>Draft Genome Sequence of one Bacillus cereus strain isolated from pooled breast milk.</title>
        <authorList>
            <person name="Woudstra C."/>
            <person name="Chamoin A."/>
            <person name="Gentil S."/>
            <person name="Rambeloson T."/>
            <person name="Delannoye S."/>
            <person name="Heinnekine J.A."/>
            <person name="Herbin S."/>
            <person name="Fach P."/>
        </authorList>
    </citation>
    <scope>NUCLEOTIDE SEQUENCE [LARGE SCALE GENOMIC DNA]</scope>
    <source>
        <strain evidence="7 21">16SBCL1279</strain>
    </source>
</reference>
<evidence type="ECO:0000313" key="17">
    <source>
        <dbReference type="EMBL" id="TKJ08428.1"/>
    </source>
</evidence>
<dbReference type="Proteomes" id="UP000219869">
    <property type="component" value="Unassembled WGS sequence"/>
</dbReference>
<dbReference type="EMBL" id="WBPP01000008">
    <property type="protein sequence ID" value="KAB2398187.1"/>
    <property type="molecule type" value="Genomic_DNA"/>
</dbReference>
<dbReference type="GeneID" id="99620910"/>
<evidence type="ECO:0000313" key="8">
    <source>
        <dbReference type="EMBL" id="OOR22125.1"/>
    </source>
</evidence>
<evidence type="ECO:0000313" key="34">
    <source>
        <dbReference type="Proteomes" id="UP000477920"/>
    </source>
</evidence>
<evidence type="ECO:0000313" key="24">
    <source>
        <dbReference type="Proteomes" id="UP000219922"/>
    </source>
</evidence>
<evidence type="ECO:0000313" key="13">
    <source>
        <dbReference type="EMBL" id="PGS83316.1"/>
    </source>
</evidence>
<dbReference type="Proteomes" id="UP000253597">
    <property type="component" value="Unassembled WGS sequence"/>
</dbReference>
<evidence type="ECO:0000313" key="18">
    <source>
        <dbReference type="EMBL" id="TNB97760.1"/>
    </source>
</evidence>
<evidence type="ECO:0000313" key="11">
    <source>
        <dbReference type="EMBL" id="PFK24108.1"/>
    </source>
</evidence>
<reference evidence="15 32" key="7">
    <citation type="submission" date="2018-03" db="EMBL/GenBank/DDBJ databases">
        <title>The complete genome of bacterial strain SGAir0260.</title>
        <authorList>
            <person name="Schuster S.C."/>
        </authorList>
    </citation>
    <scope>NUCLEOTIDE SEQUENCE [LARGE SCALE GENOMIC DNA]</scope>
    <source>
        <strain evidence="15 32">SGAir0260</strain>
    </source>
</reference>
<accession>A0A063CNW4</accession>
<evidence type="ECO:0000313" key="29">
    <source>
        <dbReference type="Proteomes" id="UP000308444"/>
    </source>
</evidence>
<dbReference type="Proteomes" id="UP001197806">
    <property type="component" value="Unassembled WGS sequence"/>
</dbReference>
<evidence type="ECO:0000313" key="10">
    <source>
        <dbReference type="EMBL" id="PEQ90062.1"/>
    </source>
</evidence>
<dbReference type="EMBL" id="NVMX01000040">
    <property type="protein sequence ID" value="PDZ96319.1"/>
    <property type="molecule type" value="Genomic_DNA"/>
</dbReference>
<evidence type="ECO:0000313" key="3">
    <source>
        <dbReference type="EMBL" id="KMP14525.1"/>
    </source>
</evidence>
<name>A0A063CNW4_BACCE</name>
<evidence type="ECO:0000313" key="6">
    <source>
        <dbReference type="EMBL" id="MDN4876147.1"/>
    </source>
</evidence>
<dbReference type="RefSeq" id="WP_000350003.1">
    <property type="nucleotide sequence ID" value="NZ_AP022946.1"/>
</dbReference>
<dbReference type="Proteomes" id="UP000219922">
    <property type="component" value="Unassembled WGS sequence"/>
</dbReference>
<dbReference type="OMA" id="MTTAMEN"/>
<evidence type="ECO:0000313" key="1">
    <source>
        <dbReference type="EMBL" id="KAB2398187.1"/>
    </source>
</evidence>
<sequence>MDHPIQGLMTTAMQHLKQMTDVNTIVGDPIKAADGSVILTVSKVSFGFAAGGSEFGKVEHSGRHPFGGGSGGGVSINPVAFLVINGDGVKVLHLDKQTHVIDKIIELAPQAVDKVKEMMDKRKEDDPEFQI</sequence>
<dbReference type="Proteomes" id="UP000075476">
    <property type="component" value="Unassembled WGS sequence"/>
</dbReference>
<dbReference type="Proteomes" id="UP000475765">
    <property type="component" value="Unassembled WGS sequence"/>
</dbReference>
<evidence type="ECO:0000313" key="28">
    <source>
        <dbReference type="Proteomes" id="UP000253597"/>
    </source>
</evidence>
<dbReference type="EMBL" id="SZOH01000046">
    <property type="protein sequence ID" value="TKJ08428.1"/>
    <property type="molecule type" value="Genomic_DNA"/>
</dbReference>
<proteinExistence type="predicted"/>
<dbReference type="EMBL" id="NUWJ01000051">
    <property type="protein sequence ID" value="PFK24108.1"/>
    <property type="molecule type" value="Genomic_DNA"/>
</dbReference>
<reference evidence="14 31" key="8">
    <citation type="journal article" date="2019" name="Ecotoxicol. Environ. Saf.">
        <title>Microbial characterization of heavy metal resistant bacterial strains isolated from an electroplating wastewater treatment plant.</title>
        <authorList>
            <person name="Cai X."/>
            <person name="Zheng X."/>
            <person name="Zhang D."/>
            <person name="Iqbal W."/>
            <person name="Liu C."/>
            <person name="Yang B."/>
            <person name="Zhao X."/>
            <person name="Lu X."/>
            <person name="Mao Y."/>
        </authorList>
    </citation>
    <scope>NUCLEOTIDE SEQUENCE [LARGE SCALE GENOMIC DNA]</scope>
    <source>
        <strain evidence="14 31">Co1-1</strain>
    </source>
</reference>
<reference evidence="5" key="13">
    <citation type="submission" date="2020-08" db="EMBL/GenBank/DDBJ databases">
        <title>Fungal Genomes of the International Space Station.</title>
        <authorList>
            <person name="Seuylemezian A."/>
            <person name="Singh N.K."/>
            <person name="Wood J."/>
            <person name="Venkateswaran K."/>
        </authorList>
    </citation>
    <scope>NUCLEOTIDE SEQUENCE</scope>
    <source>
        <strain evidence="5">I2-B2</strain>
    </source>
</reference>
<evidence type="ECO:0000313" key="12">
    <source>
        <dbReference type="EMBL" id="PFQ52208.1"/>
    </source>
</evidence>
<dbReference type="NCBIfam" id="TIGR02874">
    <property type="entry name" value="spore_ytfJ"/>
    <property type="match status" value="1"/>
</dbReference>
<reference evidence="16 28" key="10">
    <citation type="submission" date="2019-01" db="EMBL/GenBank/DDBJ databases">
        <title>Draft genome sequence of heavy metal resistant Bacillus cereus NWUAB01.</title>
        <authorList>
            <person name="Babalola O."/>
            <person name="Aremu B.R."/>
            <person name="Ayangbenro A.S."/>
        </authorList>
    </citation>
    <scope>NUCLEOTIDE SEQUENCE [LARGE SCALE GENOMIC DNA]</scope>
    <source>
        <strain evidence="16 28">NWUAB01</strain>
    </source>
</reference>
<dbReference type="AlphaFoldDB" id="A0A063CNW4"/>